<keyword evidence="10" id="KW-1185">Reference proteome</keyword>
<evidence type="ECO:0000313" key="10">
    <source>
        <dbReference type="Proteomes" id="UP000560081"/>
    </source>
</evidence>
<evidence type="ECO:0000256" key="5">
    <source>
        <dbReference type="ARBA" id="ARBA00023235"/>
    </source>
</evidence>
<dbReference type="PROSITE" id="PS50059">
    <property type="entry name" value="FKBP_PPIASE"/>
    <property type="match status" value="1"/>
</dbReference>
<dbReference type="Pfam" id="PF00254">
    <property type="entry name" value="FKBP_C"/>
    <property type="match status" value="1"/>
</dbReference>
<evidence type="ECO:0000256" key="3">
    <source>
        <dbReference type="ARBA" id="ARBA00013194"/>
    </source>
</evidence>
<dbReference type="RefSeq" id="WP_135027443.1">
    <property type="nucleotide sequence ID" value="NZ_BMLA01000001.1"/>
</dbReference>
<evidence type="ECO:0000256" key="1">
    <source>
        <dbReference type="ARBA" id="ARBA00000971"/>
    </source>
</evidence>
<feature type="region of interest" description="Disordered" evidence="7">
    <location>
        <begin position="36"/>
        <end position="113"/>
    </location>
</feature>
<comment type="similarity">
    <text evidence="2">Belongs to the FKBP-type PPIase family.</text>
</comment>
<dbReference type="GO" id="GO:0003755">
    <property type="term" value="F:peptidyl-prolyl cis-trans isomerase activity"/>
    <property type="evidence" value="ECO:0007669"/>
    <property type="project" value="UniProtKB-KW"/>
</dbReference>
<dbReference type="PANTHER" id="PTHR43811">
    <property type="entry name" value="FKBP-TYPE PEPTIDYL-PROLYL CIS-TRANS ISOMERASE FKPA"/>
    <property type="match status" value="1"/>
</dbReference>
<keyword evidence="4 6" id="KW-0697">Rotamase</keyword>
<evidence type="ECO:0000256" key="7">
    <source>
        <dbReference type="SAM" id="MobiDB-lite"/>
    </source>
</evidence>
<evidence type="ECO:0000256" key="2">
    <source>
        <dbReference type="ARBA" id="ARBA00006577"/>
    </source>
</evidence>
<gene>
    <name evidence="9" type="ORF">BJ976_001003</name>
</gene>
<accession>A0A4Y8X5N8</accession>
<sequence>MTSIVPSVAAPRRRRRPLTALTLGAAGLLLATACSAGESEEGASSSEGQGSASSSAAEQSSTSPATEGAGQGDPAALDGVSVTVAEDGTPSVAVGDGVETDQPTTRVLDAGEEQKLGRGSIAKLHYLSADPATGDVQAESFTQDPQTVVLDDQLKQANPEMYELLTGVGVGGQIAAYVPSQEVPAPAAPSASAGASASTTSVPAQLFVYSVAGQVPSQAQGEEVAERDERLPEVTVQDGRPVIATPEGEAPETLVVQPLIQGEGREVAAEDAVTVHYTGVTWSEGATFDSSWERGAPTTFPLSGVIEGWSKGLEGQKVGSRVLISIPSEQAYGEQGSPPDIGPNEDLLFVVDILDAQAPAPQN</sequence>
<dbReference type="InterPro" id="IPR046357">
    <property type="entry name" value="PPIase_dom_sf"/>
</dbReference>
<dbReference type="OrthoDB" id="25996at2"/>
<comment type="catalytic activity">
    <reaction evidence="1 6">
        <text>[protein]-peptidylproline (omega=180) = [protein]-peptidylproline (omega=0)</text>
        <dbReference type="Rhea" id="RHEA:16237"/>
        <dbReference type="Rhea" id="RHEA-COMP:10747"/>
        <dbReference type="Rhea" id="RHEA-COMP:10748"/>
        <dbReference type="ChEBI" id="CHEBI:83833"/>
        <dbReference type="ChEBI" id="CHEBI:83834"/>
        <dbReference type="EC" id="5.2.1.8"/>
    </reaction>
</comment>
<dbReference type="InterPro" id="IPR001179">
    <property type="entry name" value="PPIase_FKBP_dom"/>
</dbReference>
<keyword evidence="8" id="KW-0732">Signal</keyword>
<feature type="signal peptide" evidence="8">
    <location>
        <begin position="1"/>
        <end position="36"/>
    </location>
</feature>
<evidence type="ECO:0000256" key="4">
    <source>
        <dbReference type="ARBA" id="ARBA00023110"/>
    </source>
</evidence>
<evidence type="ECO:0000313" key="9">
    <source>
        <dbReference type="EMBL" id="MBB4882652.1"/>
    </source>
</evidence>
<dbReference type="EC" id="5.2.1.8" evidence="3 6"/>
<dbReference type="Proteomes" id="UP000560081">
    <property type="component" value="Unassembled WGS sequence"/>
</dbReference>
<name>A0A4Y8X5N8_9MICC</name>
<dbReference type="SUPFAM" id="SSF54534">
    <property type="entry name" value="FKBP-like"/>
    <property type="match status" value="1"/>
</dbReference>
<keyword evidence="5 6" id="KW-0413">Isomerase</keyword>
<dbReference type="PANTHER" id="PTHR43811:SF19">
    <property type="entry name" value="39 KDA FK506-BINDING NUCLEAR PROTEIN"/>
    <property type="match status" value="1"/>
</dbReference>
<protein>
    <recommendedName>
        <fullName evidence="3 6">peptidylprolyl isomerase</fullName>
        <ecNumber evidence="3 6">5.2.1.8</ecNumber>
    </recommendedName>
</protein>
<comment type="caution">
    <text evidence="9">The sequence shown here is derived from an EMBL/GenBank/DDBJ whole genome shotgun (WGS) entry which is preliminary data.</text>
</comment>
<feature type="compositionally biased region" description="Low complexity" evidence="7">
    <location>
        <begin position="36"/>
        <end position="61"/>
    </location>
</feature>
<dbReference type="EMBL" id="JACHMC010000001">
    <property type="protein sequence ID" value="MBB4882652.1"/>
    <property type="molecule type" value="Genomic_DNA"/>
</dbReference>
<organism evidence="9 10">
    <name type="scientific">Micrococcus flavus</name>
    <dbReference type="NCBI Taxonomy" id="384602"/>
    <lineage>
        <taxon>Bacteria</taxon>
        <taxon>Bacillati</taxon>
        <taxon>Actinomycetota</taxon>
        <taxon>Actinomycetes</taxon>
        <taxon>Micrococcales</taxon>
        <taxon>Micrococcaceae</taxon>
        <taxon>Micrococcus</taxon>
    </lineage>
</organism>
<proteinExistence type="inferred from homology"/>
<feature type="chain" id="PRO_5038531879" description="peptidylprolyl isomerase" evidence="8">
    <location>
        <begin position="37"/>
        <end position="363"/>
    </location>
</feature>
<dbReference type="Gene3D" id="3.10.50.40">
    <property type="match status" value="1"/>
</dbReference>
<reference evidence="9 10" key="1">
    <citation type="submission" date="2020-08" db="EMBL/GenBank/DDBJ databases">
        <title>Sequencing the genomes of 1000 actinobacteria strains.</title>
        <authorList>
            <person name="Klenk H.-P."/>
        </authorList>
    </citation>
    <scope>NUCLEOTIDE SEQUENCE [LARGE SCALE GENOMIC DNA]</scope>
    <source>
        <strain evidence="9 10">DSM 19079</strain>
    </source>
</reference>
<evidence type="ECO:0000256" key="8">
    <source>
        <dbReference type="SAM" id="SignalP"/>
    </source>
</evidence>
<evidence type="ECO:0000256" key="6">
    <source>
        <dbReference type="PROSITE-ProRule" id="PRU00277"/>
    </source>
</evidence>
<dbReference type="AlphaFoldDB" id="A0A4Y8X5N8"/>